<feature type="domain" description="FAD-dependent oxidoreductase 2 FAD-binding" evidence="4">
    <location>
        <begin position="7"/>
        <end position="40"/>
    </location>
</feature>
<evidence type="ECO:0000259" key="4">
    <source>
        <dbReference type="Pfam" id="PF00890"/>
    </source>
</evidence>
<proteinExistence type="predicted"/>
<accession>A0A498L0E4</accession>
<dbReference type="InterPro" id="IPR003953">
    <property type="entry name" value="FAD-dep_OxRdtase_2_FAD-bd"/>
</dbReference>
<feature type="region of interest" description="Disordered" evidence="3">
    <location>
        <begin position="187"/>
        <end position="222"/>
    </location>
</feature>
<comment type="caution">
    <text evidence="5">The sequence shown here is derived from an EMBL/GenBank/DDBJ whole genome shotgun (WGS) entry which is preliminary data.</text>
</comment>
<gene>
    <name evidence="5" type="ORF">EAF64_12650</name>
</gene>
<dbReference type="EMBL" id="RDFA01000004">
    <property type="protein sequence ID" value="RXK48524.1"/>
    <property type="molecule type" value="Genomic_DNA"/>
</dbReference>
<organism evidence="5 6">
    <name type="scientific">Halorientalis pallida</name>
    <dbReference type="NCBI Taxonomy" id="2479928"/>
    <lineage>
        <taxon>Archaea</taxon>
        <taxon>Methanobacteriati</taxon>
        <taxon>Methanobacteriota</taxon>
        <taxon>Stenosarchaea group</taxon>
        <taxon>Halobacteria</taxon>
        <taxon>Halobacteriales</taxon>
        <taxon>Haloarculaceae</taxon>
        <taxon>Halorientalis</taxon>
    </lineage>
</organism>
<sequence length="222" mass="24179">MVSNEYDAVIVGAGGDGPVAAWKLAEAGLSVLVLEAGPFHGNEQWPKPHEEPGGEASASVEDLSGELLDEQFTTRESEMVNKLVFGPADHERGFYVRKFPGDGAILQCSGVGGTTLHYTGNHPRAYPASIDEQGHWPLDYADRVPCYREIEEVCEVAPAPVTAKEELFFQGAEAAGWDLLDVKNVTEPGYRPQPNTIRQPDGKLHVDGDFTYPEVGSRSQRK</sequence>
<evidence type="ECO:0000313" key="5">
    <source>
        <dbReference type="EMBL" id="RXK48524.1"/>
    </source>
</evidence>
<evidence type="ECO:0000256" key="2">
    <source>
        <dbReference type="ARBA" id="ARBA00023002"/>
    </source>
</evidence>
<dbReference type="SUPFAM" id="SSF51905">
    <property type="entry name" value="FAD/NAD(P)-binding domain"/>
    <property type="match status" value="1"/>
</dbReference>
<dbReference type="OrthoDB" id="346033at2157"/>
<name>A0A498L0E4_9EURY</name>
<dbReference type="Proteomes" id="UP000289691">
    <property type="component" value="Unassembled WGS sequence"/>
</dbReference>
<dbReference type="GO" id="GO:0016491">
    <property type="term" value="F:oxidoreductase activity"/>
    <property type="evidence" value="ECO:0007669"/>
    <property type="project" value="UniProtKB-KW"/>
</dbReference>
<evidence type="ECO:0000256" key="3">
    <source>
        <dbReference type="SAM" id="MobiDB-lite"/>
    </source>
</evidence>
<dbReference type="AlphaFoldDB" id="A0A498L0E4"/>
<reference evidence="5 6" key="1">
    <citation type="submission" date="2019-01" db="EMBL/GenBank/DDBJ databases">
        <title>Halorientalis sp. F13-25 a new haloarchaeum isolated from hypersaline water.</title>
        <authorList>
            <person name="Ana D.-V."/>
            <person name="Cristina S.-P."/>
            <person name="Antonio V."/>
        </authorList>
    </citation>
    <scope>NUCLEOTIDE SEQUENCE [LARGE SCALE GENOMIC DNA]</scope>
    <source>
        <strain evidence="5 6">F13-25</strain>
    </source>
</reference>
<keyword evidence="1" id="KW-0285">Flavoprotein</keyword>
<dbReference type="Gene3D" id="3.50.50.60">
    <property type="entry name" value="FAD/NAD(P)-binding domain"/>
    <property type="match status" value="1"/>
</dbReference>
<dbReference type="Pfam" id="PF00890">
    <property type="entry name" value="FAD_binding_2"/>
    <property type="match status" value="1"/>
</dbReference>
<keyword evidence="2" id="KW-0560">Oxidoreductase</keyword>
<evidence type="ECO:0000256" key="1">
    <source>
        <dbReference type="ARBA" id="ARBA00022630"/>
    </source>
</evidence>
<keyword evidence="6" id="KW-1185">Reference proteome</keyword>
<protein>
    <submittedName>
        <fullName evidence="5">GMC family oxidoreductase</fullName>
    </submittedName>
</protein>
<dbReference type="RefSeq" id="WP_129069362.1">
    <property type="nucleotide sequence ID" value="NZ_RDFA01000004.1"/>
</dbReference>
<evidence type="ECO:0000313" key="6">
    <source>
        <dbReference type="Proteomes" id="UP000289691"/>
    </source>
</evidence>
<dbReference type="InterPro" id="IPR036188">
    <property type="entry name" value="FAD/NAD-bd_sf"/>
</dbReference>